<dbReference type="Pfam" id="PF00072">
    <property type="entry name" value="Response_reg"/>
    <property type="match status" value="1"/>
</dbReference>
<dbReference type="InterPro" id="IPR011006">
    <property type="entry name" value="CheY-like_superfamily"/>
</dbReference>
<comment type="caution">
    <text evidence="4">The sequence shown here is derived from an EMBL/GenBank/DDBJ whole genome shotgun (WGS) entry which is preliminary data.</text>
</comment>
<evidence type="ECO:0000256" key="2">
    <source>
        <dbReference type="PROSITE-ProRule" id="PRU00169"/>
    </source>
</evidence>
<gene>
    <name evidence="4" type="ORF">WG900_14835</name>
</gene>
<keyword evidence="5" id="KW-1185">Reference proteome</keyword>
<dbReference type="InterPro" id="IPR050595">
    <property type="entry name" value="Bact_response_regulator"/>
</dbReference>
<accession>A0ABU8SBM8</accession>
<dbReference type="PROSITE" id="PS50110">
    <property type="entry name" value="RESPONSE_REGULATORY"/>
    <property type="match status" value="1"/>
</dbReference>
<evidence type="ECO:0000313" key="4">
    <source>
        <dbReference type="EMBL" id="MEJ6011195.1"/>
    </source>
</evidence>
<evidence type="ECO:0000259" key="3">
    <source>
        <dbReference type="PROSITE" id="PS50110"/>
    </source>
</evidence>
<feature type="modified residue" description="4-aspartylphosphate" evidence="2">
    <location>
        <position position="52"/>
    </location>
</feature>
<evidence type="ECO:0000256" key="1">
    <source>
        <dbReference type="ARBA" id="ARBA00022553"/>
    </source>
</evidence>
<sequence length="117" mass="12944">MRVLVVEDEPLVRMAAEEDLIELGCAVTAVDNGDAACAMFETGEVFDVLFTDIRMPGNLDGWELAKRARQLLPTVGVIYASGYPGTMVEPLPNSYFLKKPYRLVELKDAVNSCRSCR</sequence>
<name>A0ABU8SBM8_9SPHN</name>
<dbReference type="SMART" id="SM00448">
    <property type="entry name" value="REC"/>
    <property type="match status" value="1"/>
</dbReference>
<feature type="domain" description="Response regulatory" evidence="3">
    <location>
        <begin position="2"/>
        <end position="114"/>
    </location>
</feature>
<protein>
    <submittedName>
        <fullName evidence="4">Response regulator</fullName>
    </submittedName>
</protein>
<dbReference type="Proteomes" id="UP001379235">
    <property type="component" value="Unassembled WGS sequence"/>
</dbReference>
<reference evidence="4 5" key="1">
    <citation type="submission" date="2024-03" db="EMBL/GenBank/DDBJ databases">
        <authorList>
            <person name="Jo J.-H."/>
        </authorList>
    </citation>
    <scope>NUCLEOTIDE SEQUENCE [LARGE SCALE GENOMIC DNA]</scope>
    <source>
        <strain evidence="4 5">AS3R-12</strain>
    </source>
</reference>
<dbReference type="RefSeq" id="WP_339968169.1">
    <property type="nucleotide sequence ID" value="NZ_JBBHJY010000008.1"/>
</dbReference>
<dbReference type="PANTHER" id="PTHR44591:SF21">
    <property type="entry name" value="TWO-COMPONENT RESPONSE REGULATOR"/>
    <property type="match status" value="1"/>
</dbReference>
<dbReference type="EMBL" id="JBBHJY010000008">
    <property type="protein sequence ID" value="MEJ6011195.1"/>
    <property type="molecule type" value="Genomic_DNA"/>
</dbReference>
<proteinExistence type="predicted"/>
<dbReference type="PANTHER" id="PTHR44591">
    <property type="entry name" value="STRESS RESPONSE REGULATOR PROTEIN 1"/>
    <property type="match status" value="1"/>
</dbReference>
<dbReference type="SUPFAM" id="SSF52172">
    <property type="entry name" value="CheY-like"/>
    <property type="match status" value="1"/>
</dbReference>
<evidence type="ECO:0000313" key="5">
    <source>
        <dbReference type="Proteomes" id="UP001379235"/>
    </source>
</evidence>
<keyword evidence="1 2" id="KW-0597">Phosphoprotein</keyword>
<organism evidence="4 5">
    <name type="scientific">Novosphingobium aquae</name>
    <dbReference type="NCBI Taxonomy" id="3133435"/>
    <lineage>
        <taxon>Bacteria</taxon>
        <taxon>Pseudomonadati</taxon>
        <taxon>Pseudomonadota</taxon>
        <taxon>Alphaproteobacteria</taxon>
        <taxon>Sphingomonadales</taxon>
        <taxon>Sphingomonadaceae</taxon>
        <taxon>Novosphingobium</taxon>
    </lineage>
</organism>
<dbReference type="InterPro" id="IPR001789">
    <property type="entry name" value="Sig_transdc_resp-reg_receiver"/>
</dbReference>
<dbReference type="Gene3D" id="3.40.50.2300">
    <property type="match status" value="1"/>
</dbReference>